<dbReference type="InterPro" id="IPR036514">
    <property type="entry name" value="SGNH_hydro_sf"/>
</dbReference>
<dbReference type="InterPro" id="IPR039417">
    <property type="entry name" value="Peptidase_C1A_papain-like"/>
</dbReference>
<dbReference type="FunFam" id="3.90.70.10:FF:000006">
    <property type="entry name" value="Cathepsin S"/>
    <property type="match status" value="1"/>
</dbReference>
<comment type="caution">
    <text evidence="9">The sequence shown here is derived from an EMBL/GenBank/DDBJ whole genome shotgun (WGS) entry which is preliminary data.</text>
</comment>
<dbReference type="InterPro" id="IPR025660">
    <property type="entry name" value="Pept_his_AS"/>
</dbReference>
<dbReference type="OrthoDB" id="10253408at2759"/>
<protein>
    <recommendedName>
        <fullName evidence="7">Peptidase C1A papain C-terminal domain-containing protein</fullName>
    </recommendedName>
</protein>
<dbReference type="CDD" id="cd02248">
    <property type="entry name" value="Peptidase_C1A"/>
    <property type="match status" value="1"/>
</dbReference>
<dbReference type="Proteomes" id="UP000663829">
    <property type="component" value="Unassembled WGS sequence"/>
</dbReference>
<dbReference type="Pfam" id="PF00112">
    <property type="entry name" value="Peptidase_C1"/>
    <property type="match status" value="1"/>
</dbReference>
<dbReference type="EMBL" id="CAJOBA010002257">
    <property type="protein sequence ID" value="CAF3637130.1"/>
    <property type="molecule type" value="Genomic_DNA"/>
</dbReference>
<accession>A0A814C400</accession>
<dbReference type="InterPro" id="IPR038765">
    <property type="entry name" value="Papain-like_cys_pep_sf"/>
</dbReference>
<dbReference type="SMART" id="SM00645">
    <property type="entry name" value="Pept_C1"/>
    <property type="match status" value="1"/>
</dbReference>
<evidence type="ECO:0000259" key="7">
    <source>
        <dbReference type="SMART" id="SM00645"/>
    </source>
</evidence>
<dbReference type="PANTHER" id="PTHR12411">
    <property type="entry name" value="CYSTEINE PROTEASE FAMILY C1-RELATED"/>
    <property type="match status" value="1"/>
</dbReference>
<dbReference type="EMBL" id="CAJOBC010002104">
    <property type="protein sequence ID" value="CAF3715690.1"/>
    <property type="molecule type" value="Genomic_DNA"/>
</dbReference>
<keyword evidence="4" id="KW-0788">Thiol protease</keyword>
<sequence length="502" mass="55734">MREERSQGHQTFTSDPNVELPDAVDWRDKGDVVRVKDQGQCGACWAFSAVGSIESAYAIKTGKLVSLSEQQLIDCSGEQGNMGCNGGLMDQAFEYVIAAGGIESEDAYPYEAAGNICVFNTSEVIVKVCGFIDIASEDETALQQAVATIGPMSVAIDASHSSFQLYKRGIYNEPACSQTQLDHGVLAIGYGKESGKDYWLVQNSWGSDWGDHGYIKMTRNKKNQCDAQYYWFQYIGYDIGQSAMIKTNQQLIDLLPNFAHQQQTSTSVIEKLVTIIDKLHMKFDQQLAFEVTNQSLAPIFSSQPVQQSQTPSILPLNTSSSQSQRTTSIVPTPTKQLSSTKKQSTITTTANSNNKPIKRQVQHLRITYSLCSDLHSAINNGQYHHLLKSLDSVTFVVGTNNLDEEPPLHAFSKAKDLLSVTNQYHSKKKISIAKVPFRTKQTYRTTNIMKGVKEYNEGLGTLIFDYDNVDILDMDLKPDTLIDEIHMNAKGSVYIIQILSPK</sequence>
<feature type="compositionally biased region" description="Low complexity" evidence="6">
    <location>
        <begin position="310"/>
        <end position="349"/>
    </location>
</feature>
<keyword evidence="3" id="KW-0378">Hydrolase</keyword>
<evidence type="ECO:0000256" key="4">
    <source>
        <dbReference type="ARBA" id="ARBA00022807"/>
    </source>
</evidence>
<comment type="similarity">
    <text evidence="1">Belongs to the peptidase C1 family.</text>
</comment>
<dbReference type="PROSITE" id="PS00639">
    <property type="entry name" value="THIOL_PROTEASE_HIS"/>
    <property type="match status" value="1"/>
</dbReference>
<dbReference type="Proteomes" id="UP000681722">
    <property type="component" value="Unassembled WGS sequence"/>
</dbReference>
<dbReference type="InterPro" id="IPR013128">
    <property type="entry name" value="Peptidase_C1A"/>
</dbReference>
<evidence type="ECO:0000313" key="8">
    <source>
        <dbReference type="EMBL" id="CAF0851943.1"/>
    </source>
</evidence>
<evidence type="ECO:0000256" key="6">
    <source>
        <dbReference type="SAM" id="MobiDB-lite"/>
    </source>
</evidence>
<evidence type="ECO:0000256" key="3">
    <source>
        <dbReference type="ARBA" id="ARBA00022801"/>
    </source>
</evidence>
<dbReference type="GO" id="GO:0006508">
    <property type="term" value="P:proteolysis"/>
    <property type="evidence" value="ECO:0007669"/>
    <property type="project" value="UniProtKB-KW"/>
</dbReference>
<evidence type="ECO:0000256" key="2">
    <source>
        <dbReference type="ARBA" id="ARBA00022670"/>
    </source>
</evidence>
<dbReference type="InterPro" id="IPR000169">
    <property type="entry name" value="Pept_cys_AS"/>
</dbReference>
<organism evidence="9 12">
    <name type="scientific">Didymodactylos carnosus</name>
    <dbReference type="NCBI Taxonomy" id="1234261"/>
    <lineage>
        <taxon>Eukaryota</taxon>
        <taxon>Metazoa</taxon>
        <taxon>Spiralia</taxon>
        <taxon>Gnathifera</taxon>
        <taxon>Rotifera</taxon>
        <taxon>Eurotatoria</taxon>
        <taxon>Bdelloidea</taxon>
        <taxon>Philodinida</taxon>
        <taxon>Philodinidae</taxon>
        <taxon>Didymodactylos</taxon>
    </lineage>
</organism>
<proteinExistence type="inferred from homology"/>
<dbReference type="Proteomes" id="UP000677228">
    <property type="component" value="Unassembled WGS sequence"/>
</dbReference>
<dbReference type="Gene3D" id="3.90.70.10">
    <property type="entry name" value="Cysteine proteinases"/>
    <property type="match status" value="1"/>
</dbReference>
<gene>
    <name evidence="9" type="ORF">GPM918_LOCUS10599</name>
    <name evidence="8" type="ORF">OVA965_LOCUS7190</name>
    <name evidence="11" type="ORF">SRO942_LOCUS10600</name>
    <name evidence="10" type="ORF">TMI583_LOCUS7186</name>
</gene>
<dbReference type="InterPro" id="IPR025661">
    <property type="entry name" value="Pept_asp_AS"/>
</dbReference>
<dbReference type="GO" id="GO:0008234">
    <property type="term" value="F:cysteine-type peptidase activity"/>
    <property type="evidence" value="ECO:0007669"/>
    <property type="project" value="UniProtKB-KW"/>
</dbReference>
<dbReference type="InterPro" id="IPR000668">
    <property type="entry name" value="Peptidase_C1A_C"/>
</dbReference>
<evidence type="ECO:0000256" key="5">
    <source>
        <dbReference type="ARBA" id="ARBA00023157"/>
    </source>
</evidence>
<dbReference type="SUPFAM" id="SSF52266">
    <property type="entry name" value="SGNH hydrolase"/>
    <property type="match status" value="1"/>
</dbReference>
<evidence type="ECO:0000313" key="10">
    <source>
        <dbReference type="EMBL" id="CAF3637130.1"/>
    </source>
</evidence>
<dbReference type="EMBL" id="CAJNOQ010002104">
    <property type="protein sequence ID" value="CAF0938893.1"/>
    <property type="molecule type" value="Genomic_DNA"/>
</dbReference>
<keyword evidence="5" id="KW-1015">Disulfide bond</keyword>
<dbReference type="EMBL" id="CAJNOK010002257">
    <property type="protein sequence ID" value="CAF0851943.1"/>
    <property type="molecule type" value="Genomic_DNA"/>
</dbReference>
<keyword evidence="12" id="KW-1185">Reference proteome</keyword>
<feature type="region of interest" description="Disordered" evidence="6">
    <location>
        <begin position="1"/>
        <end position="21"/>
    </location>
</feature>
<keyword evidence="2" id="KW-0645">Protease</keyword>
<feature type="domain" description="Peptidase C1A papain C-terminal" evidence="7">
    <location>
        <begin position="20"/>
        <end position="235"/>
    </location>
</feature>
<dbReference type="Proteomes" id="UP000682733">
    <property type="component" value="Unassembled WGS sequence"/>
</dbReference>
<dbReference type="AlphaFoldDB" id="A0A814C400"/>
<dbReference type="SUPFAM" id="SSF54001">
    <property type="entry name" value="Cysteine proteinases"/>
    <property type="match status" value="1"/>
</dbReference>
<feature type="region of interest" description="Disordered" evidence="6">
    <location>
        <begin position="310"/>
        <end position="351"/>
    </location>
</feature>
<dbReference type="PROSITE" id="PS00139">
    <property type="entry name" value="THIOL_PROTEASE_CYS"/>
    <property type="match status" value="1"/>
</dbReference>
<evidence type="ECO:0000256" key="1">
    <source>
        <dbReference type="ARBA" id="ARBA00008455"/>
    </source>
</evidence>
<dbReference type="PROSITE" id="PS00640">
    <property type="entry name" value="THIOL_PROTEASE_ASN"/>
    <property type="match status" value="1"/>
</dbReference>
<reference evidence="9" key="1">
    <citation type="submission" date="2021-02" db="EMBL/GenBank/DDBJ databases">
        <authorList>
            <person name="Nowell W R."/>
        </authorList>
    </citation>
    <scope>NUCLEOTIDE SEQUENCE</scope>
</reference>
<evidence type="ECO:0000313" key="11">
    <source>
        <dbReference type="EMBL" id="CAF3715690.1"/>
    </source>
</evidence>
<dbReference type="PRINTS" id="PR00705">
    <property type="entry name" value="PAPAIN"/>
</dbReference>
<evidence type="ECO:0000313" key="9">
    <source>
        <dbReference type="EMBL" id="CAF0938893.1"/>
    </source>
</evidence>
<name>A0A814C400_9BILA</name>
<evidence type="ECO:0000313" key="12">
    <source>
        <dbReference type="Proteomes" id="UP000663829"/>
    </source>
</evidence>
<dbReference type="Gene3D" id="3.40.50.1110">
    <property type="entry name" value="SGNH hydrolase"/>
    <property type="match status" value="1"/>
</dbReference>